<dbReference type="EMBL" id="RJVU01042606">
    <property type="protein sequence ID" value="ROL45098.1"/>
    <property type="molecule type" value="Genomic_DNA"/>
</dbReference>
<evidence type="ECO:0000313" key="1">
    <source>
        <dbReference type="EMBL" id="ROL45098.1"/>
    </source>
</evidence>
<accession>A0A3N0YH19</accession>
<gene>
    <name evidence="1" type="ORF">DPX16_5405</name>
</gene>
<evidence type="ECO:0000313" key="2">
    <source>
        <dbReference type="Proteomes" id="UP000281406"/>
    </source>
</evidence>
<reference evidence="1 2" key="1">
    <citation type="submission" date="2018-10" db="EMBL/GenBank/DDBJ databases">
        <title>Genome assembly for a Yunnan-Guizhou Plateau 3E fish, Anabarilius grahami (Regan), and its evolutionary and genetic applications.</title>
        <authorList>
            <person name="Jiang W."/>
        </authorList>
    </citation>
    <scope>NUCLEOTIDE SEQUENCE [LARGE SCALE GENOMIC DNA]</scope>
    <source>
        <strain evidence="1">AG-KIZ</strain>
        <tissue evidence="1">Muscle</tissue>
    </source>
</reference>
<dbReference type="Proteomes" id="UP000281406">
    <property type="component" value="Unassembled WGS sequence"/>
</dbReference>
<sequence>MQSTNSEYGSPYLATCHFTSLHFTSLSKGTSTLCSKCNGERPHDLVFRNLTTKNSNPIGQRQSNGATRKYKGAPTEALIRTEREMLYRVMFGVTAGSEDDLVTVIVTVGWIIDQTLMCFSPV</sequence>
<name>A0A3N0YH19_ANAGA</name>
<comment type="caution">
    <text evidence="1">The sequence shown here is derived from an EMBL/GenBank/DDBJ whole genome shotgun (WGS) entry which is preliminary data.</text>
</comment>
<proteinExistence type="predicted"/>
<dbReference type="AlphaFoldDB" id="A0A3N0YH19"/>
<protein>
    <submittedName>
        <fullName evidence="1">Uncharacterized protein</fullName>
    </submittedName>
</protein>
<organism evidence="1 2">
    <name type="scientific">Anabarilius grahami</name>
    <name type="common">Kanglang fish</name>
    <name type="synonym">Barilius grahami</name>
    <dbReference type="NCBI Taxonomy" id="495550"/>
    <lineage>
        <taxon>Eukaryota</taxon>
        <taxon>Metazoa</taxon>
        <taxon>Chordata</taxon>
        <taxon>Craniata</taxon>
        <taxon>Vertebrata</taxon>
        <taxon>Euteleostomi</taxon>
        <taxon>Actinopterygii</taxon>
        <taxon>Neopterygii</taxon>
        <taxon>Teleostei</taxon>
        <taxon>Ostariophysi</taxon>
        <taxon>Cypriniformes</taxon>
        <taxon>Xenocyprididae</taxon>
        <taxon>Xenocypridinae</taxon>
        <taxon>Xenocypridinae incertae sedis</taxon>
        <taxon>Anabarilius</taxon>
    </lineage>
</organism>
<keyword evidence="2" id="KW-1185">Reference proteome</keyword>